<keyword evidence="4" id="KW-0732">Signal</keyword>
<dbReference type="EMBL" id="VIWP01000001">
    <property type="protein sequence ID" value="TWF59083.1"/>
    <property type="molecule type" value="Genomic_DNA"/>
</dbReference>
<evidence type="ECO:0000256" key="4">
    <source>
        <dbReference type="ARBA" id="ARBA00022729"/>
    </source>
</evidence>
<dbReference type="Proteomes" id="UP000320653">
    <property type="component" value="Unassembled WGS sequence"/>
</dbReference>
<keyword evidence="7" id="KW-1185">Reference proteome</keyword>
<feature type="domain" description="Solute-binding protein family 5" evidence="5">
    <location>
        <begin position="74"/>
        <end position="429"/>
    </location>
</feature>
<dbReference type="RefSeq" id="WP_186458135.1">
    <property type="nucleotide sequence ID" value="NZ_VIWP01000001.1"/>
</dbReference>
<comment type="subcellular location">
    <subcellularLocation>
        <location evidence="1">Periplasm</location>
    </subcellularLocation>
</comment>
<dbReference type="AlphaFoldDB" id="A0A561R910"/>
<organism evidence="6 7">
    <name type="scientific">Neorhizobium alkalisoli</name>
    <dbReference type="NCBI Taxonomy" id="528178"/>
    <lineage>
        <taxon>Bacteria</taxon>
        <taxon>Pseudomonadati</taxon>
        <taxon>Pseudomonadota</taxon>
        <taxon>Alphaproteobacteria</taxon>
        <taxon>Hyphomicrobiales</taxon>
        <taxon>Rhizobiaceae</taxon>
        <taxon>Rhizobium/Agrobacterium group</taxon>
        <taxon>Neorhizobium</taxon>
    </lineage>
</organism>
<dbReference type="SUPFAM" id="SSF53850">
    <property type="entry name" value="Periplasmic binding protein-like II"/>
    <property type="match status" value="1"/>
</dbReference>
<dbReference type="InterPro" id="IPR039424">
    <property type="entry name" value="SBP_5"/>
</dbReference>
<keyword evidence="3" id="KW-0813">Transport</keyword>
<dbReference type="Gene3D" id="3.40.190.10">
    <property type="entry name" value="Periplasmic binding protein-like II"/>
    <property type="match status" value="1"/>
</dbReference>
<dbReference type="PIRSF" id="PIRSF002741">
    <property type="entry name" value="MppA"/>
    <property type="match status" value="1"/>
</dbReference>
<evidence type="ECO:0000256" key="1">
    <source>
        <dbReference type="ARBA" id="ARBA00004418"/>
    </source>
</evidence>
<proteinExistence type="inferred from homology"/>
<dbReference type="Gene3D" id="3.90.76.10">
    <property type="entry name" value="Dipeptide-binding Protein, Domain 1"/>
    <property type="match status" value="1"/>
</dbReference>
<evidence type="ECO:0000313" key="7">
    <source>
        <dbReference type="Proteomes" id="UP000320653"/>
    </source>
</evidence>
<dbReference type="CDD" id="cd08512">
    <property type="entry name" value="PBP2_NikA_DppA_OppA_like_7"/>
    <property type="match status" value="1"/>
</dbReference>
<dbReference type="InterPro" id="IPR000914">
    <property type="entry name" value="SBP_5_dom"/>
</dbReference>
<dbReference type="PANTHER" id="PTHR30290:SF10">
    <property type="entry name" value="PERIPLASMIC OLIGOPEPTIDE-BINDING PROTEIN-RELATED"/>
    <property type="match status" value="1"/>
</dbReference>
<comment type="caution">
    <text evidence="6">The sequence shown here is derived from an EMBL/GenBank/DDBJ whole genome shotgun (WGS) entry which is preliminary data.</text>
</comment>
<gene>
    <name evidence="6" type="ORF">FHW37_101889</name>
</gene>
<evidence type="ECO:0000313" key="6">
    <source>
        <dbReference type="EMBL" id="TWF59083.1"/>
    </source>
</evidence>
<dbReference type="InterPro" id="IPR030678">
    <property type="entry name" value="Peptide/Ni-bd"/>
</dbReference>
<reference evidence="6 7" key="1">
    <citation type="submission" date="2019-06" db="EMBL/GenBank/DDBJ databases">
        <title>Sorghum-associated microbial communities from plants grown in Nebraska, USA.</title>
        <authorList>
            <person name="Schachtman D."/>
        </authorList>
    </citation>
    <scope>NUCLEOTIDE SEQUENCE [LARGE SCALE GENOMIC DNA]</scope>
    <source>
        <strain evidence="6 7">1225</strain>
    </source>
</reference>
<dbReference type="GO" id="GO:1904680">
    <property type="term" value="F:peptide transmembrane transporter activity"/>
    <property type="evidence" value="ECO:0007669"/>
    <property type="project" value="TreeGrafter"/>
</dbReference>
<comment type="similarity">
    <text evidence="2">Belongs to the bacterial solute-binding protein 5 family.</text>
</comment>
<dbReference type="Gene3D" id="3.10.105.10">
    <property type="entry name" value="Dipeptide-binding Protein, Domain 3"/>
    <property type="match status" value="1"/>
</dbReference>
<name>A0A561R910_9HYPH</name>
<protein>
    <submittedName>
        <fullName evidence="6">Peptide/nickel transport system substrate-binding protein</fullName>
    </submittedName>
</protein>
<evidence type="ECO:0000256" key="2">
    <source>
        <dbReference type="ARBA" id="ARBA00005695"/>
    </source>
</evidence>
<dbReference type="GO" id="GO:0030288">
    <property type="term" value="C:outer membrane-bounded periplasmic space"/>
    <property type="evidence" value="ECO:0007669"/>
    <property type="project" value="UniProtKB-ARBA"/>
</dbReference>
<dbReference type="GO" id="GO:0043190">
    <property type="term" value="C:ATP-binding cassette (ABC) transporter complex"/>
    <property type="evidence" value="ECO:0007669"/>
    <property type="project" value="InterPro"/>
</dbReference>
<sequence>MRISRREFTTLLGSACLAQAIPGRTYAGSPHRFVFANNSPYDTLDPHTVFDAGRAGARLNLYDGLYRYVDNPPKMIPWLAESHTVSADRTSYAFKLRPDAIFHDGTPVTAQDVVYSIERILALGQGPSSLYRDIIKPGSTQARDQNTVVFNLNSPSATFLATVSDITVVNSALLKQHEINGDWAEPWLARNEAGSGSYQLTQFDPATGWTAKRFEKHFAGFGGDPIEELEFRNVLETNTRVLGLMRGDFDGADGYMGYDQIQRLRKSDKVQIIEQEAMRVFLLAMNNAAPPLNDVHFRRALAYCFDYDGFIKGVMNGSVSRNPGPLPKTMWGSPSDLKAFTYDLDKAAAELKLVKAPLRPLSIYALSGFTESEQAAVLFQAAIRKIGIESNITVAPWPVITKRLDRLETRPDILPIWRSAFYLDPNSWVGEGFGTRYEGQRSLAYYRNPEFDKLLDRALVSDDQAERQSLYEEMTRMVTDDAACIFVYNTRWYGPYSTKVSGIRYSPVNYGQDFRWASIRS</sequence>
<dbReference type="PANTHER" id="PTHR30290">
    <property type="entry name" value="PERIPLASMIC BINDING COMPONENT OF ABC TRANSPORTER"/>
    <property type="match status" value="1"/>
</dbReference>
<dbReference type="Pfam" id="PF00496">
    <property type="entry name" value="SBP_bac_5"/>
    <property type="match status" value="1"/>
</dbReference>
<accession>A0A561R910</accession>
<dbReference type="GO" id="GO:0015833">
    <property type="term" value="P:peptide transport"/>
    <property type="evidence" value="ECO:0007669"/>
    <property type="project" value="TreeGrafter"/>
</dbReference>
<evidence type="ECO:0000256" key="3">
    <source>
        <dbReference type="ARBA" id="ARBA00022448"/>
    </source>
</evidence>
<evidence type="ECO:0000259" key="5">
    <source>
        <dbReference type="Pfam" id="PF00496"/>
    </source>
</evidence>